<dbReference type="eggNOG" id="COG1533">
    <property type="taxonomic scope" value="Bacteria"/>
</dbReference>
<dbReference type="SFLD" id="SFLDG01084">
    <property type="entry name" value="Uncharacterised_Radical_SAM_Su"/>
    <property type="match status" value="1"/>
</dbReference>
<keyword evidence="1" id="KW-0479">Metal-binding</keyword>
<reference evidence="6 7" key="1">
    <citation type="submission" date="2016-05" db="EMBL/GenBank/DDBJ databases">
        <title>Complete Genome and Methylome Analysis of Psychrotrophic Bacterial Isolates from Antarctic Lake Untersee.</title>
        <authorList>
            <person name="Fomenkov A."/>
            <person name="Akimov V.N."/>
            <person name="Vasilyeva L.V."/>
            <person name="Andersen D."/>
            <person name="Vincze T."/>
            <person name="Roberts R.J."/>
        </authorList>
    </citation>
    <scope>NUCLEOTIDE SEQUENCE [LARGE SCALE GENOMIC DNA]</scope>
    <source>
        <strain evidence="6 7">U14-5</strain>
    </source>
</reference>
<dbReference type="RefSeq" id="WP_075798891.1">
    <property type="nucleotide sequence ID" value="NZ_CP015583.1"/>
</dbReference>
<dbReference type="Pfam" id="PF04055">
    <property type="entry name" value="Radical_SAM"/>
    <property type="match status" value="1"/>
</dbReference>
<dbReference type="GO" id="GO:0046872">
    <property type="term" value="F:metal ion binding"/>
    <property type="evidence" value="ECO:0007669"/>
    <property type="project" value="UniProtKB-KW"/>
</dbReference>
<dbReference type="GO" id="GO:0016829">
    <property type="term" value="F:lyase activity"/>
    <property type="evidence" value="ECO:0007669"/>
    <property type="project" value="UniProtKB-KW"/>
</dbReference>
<keyword evidence="2" id="KW-0408">Iron</keyword>
<organism evidence="6 7">
    <name type="scientific">Roseomonas gilardii</name>
    <dbReference type="NCBI Taxonomy" id="257708"/>
    <lineage>
        <taxon>Bacteria</taxon>
        <taxon>Pseudomonadati</taxon>
        <taxon>Pseudomonadota</taxon>
        <taxon>Alphaproteobacteria</taxon>
        <taxon>Acetobacterales</taxon>
        <taxon>Roseomonadaceae</taxon>
        <taxon>Roseomonas</taxon>
    </lineage>
</organism>
<proteinExistence type="predicted"/>
<accession>A0A1L7AH58</accession>
<dbReference type="Proteomes" id="UP000185494">
    <property type="component" value="Chromosome 1"/>
</dbReference>
<dbReference type="AlphaFoldDB" id="A0A1L7AH58"/>
<evidence type="ECO:0000256" key="1">
    <source>
        <dbReference type="ARBA" id="ARBA00022723"/>
    </source>
</evidence>
<dbReference type="InterPro" id="IPR058240">
    <property type="entry name" value="rSAM_sf"/>
</dbReference>
<evidence type="ECO:0000256" key="4">
    <source>
        <dbReference type="SAM" id="MobiDB-lite"/>
    </source>
</evidence>
<dbReference type="PANTHER" id="PTHR43432">
    <property type="entry name" value="SLR0285 PROTEIN"/>
    <property type="match status" value="1"/>
</dbReference>
<sequence length="383" mass="42203">MPDGSLGRPLALTGSPLPGVRRGRGASTNPAIRYESSVRDPFDDGWNTLPEALAELPPLATTLTRDATRKALAWNDSPDLGFDRSINPYRGCEHGCIYCYARPTHAWLGLSPGLDFETRLVFKPEIATLLEKELRRPGYVPKPIALGSNTDPYQPVERRLQLTRAVLEVLDRFNHPVSIVTKSAGVLRDIDILQRMASRNLVHVCLSVTTLDHRLARLMEPRAAAPVRRLAALRALTEAGIPTAVLAAPMIPGLNDAELERILGACREAGASRAGYVLLRLPLEVAEMFETWLRDHYPDRAGRILALIRETRGGQSYDSRFGVRQVGTGPYADTLRQRFHLALKRFGYGLTFRGAGGRGDDPLDCSRFAVPPSEAAPQQLSLF</sequence>
<evidence type="ECO:0000256" key="2">
    <source>
        <dbReference type="ARBA" id="ARBA00023004"/>
    </source>
</evidence>
<feature type="region of interest" description="Disordered" evidence="4">
    <location>
        <begin position="1"/>
        <end position="29"/>
    </location>
</feature>
<dbReference type="Gene3D" id="3.80.30.30">
    <property type="match status" value="1"/>
</dbReference>
<evidence type="ECO:0000259" key="5">
    <source>
        <dbReference type="SMART" id="SM00729"/>
    </source>
</evidence>
<feature type="domain" description="Elp3/MiaA/NifB-like radical SAM core" evidence="5">
    <location>
        <begin position="82"/>
        <end position="307"/>
    </location>
</feature>
<dbReference type="GO" id="GO:0051536">
    <property type="term" value="F:iron-sulfur cluster binding"/>
    <property type="evidence" value="ECO:0007669"/>
    <property type="project" value="UniProtKB-KW"/>
</dbReference>
<dbReference type="InterPro" id="IPR007197">
    <property type="entry name" value="rSAM"/>
</dbReference>
<evidence type="ECO:0000313" key="6">
    <source>
        <dbReference type="EMBL" id="APT58114.1"/>
    </source>
</evidence>
<name>A0A1L7AH58_9PROT</name>
<dbReference type="InterPro" id="IPR040086">
    <property type="entry name" value="MJ0683-like"/>
</dbReference>
<dbReference type="PANTHER" id="PTHR43432:SF3">
    <property type="entry name" value="SLR0285 PROTEIN"/>
    <property type="match status" value="1"/>
</dbReference>
<gene>
    <name evidence="6" type="ORF">RGI145_14345</name>
</gene>
<dbReference type="SFLD" id="SFLDS00029">
    <property type="entry name" value="Radical_SAM"/>
    <property type="match status" value="1"/>
</dbReference>
<keyword evidence="6" id="KW-0456">Lyase</keyword>
<dbReference type="KEGG" id="rgi:RGI145_14345"/>
<dbReference type="EMBL" id="CP015583">
    <property type="protein sequence ID" value="APT58114.1"/>
    <property type="molecule type" value="Genomic_DNA"/>
</dbReference>
<dbReference type="SUPFAM" id="SSF102114">
    <property type="entry name" value="Radical SAM enzymes"/>
    <property type="match status" value="1"/>
</dbReference>
<dbReference type="NCBIfam" id="NF033668">
    <property type="entry name" value="rSAM_PA0069"/>
    <property type="match status" value="1"/>
</dbReference>
<keyword evidence="3" id="KW-0411">Iron-sulfur</keyword>
<evidence type="ECO:0000256" key="3">
    <source>
        <dbReference type="ARBA" id="ARBA00023014"/>
    </source>
</evidence>
<evidence type="ECO:0000313" key="7">
    <source>
        <dbReference type="Proteomes" id="UP000185494"/>
    </source>
</evidence>
<dbReference type="CDD" id="cd01335">
    <property type="entry name" value="Radical_SAM"/>
    <property type="match status" value="1"/>
</dbReference>
<dbReference type="SMART" id="SM00729">
    <property type="entry name" value="Elp3"/>
    <property type="match status" value="1"/>
</dbReference>
<dbReference type="InterPro" id="IPR006638">
    <property type="entry name" value="Elp3/MiaA/NifB-like_rSAM"/>
</dbReference>
<protein>
    <submittedName>
        <fullName evidence="6">DNA repair photolyase</fullName>
    </submittedName>
</protein>